<sequence length="336" mass="35973">MHTMSTPTPLPSEASTRATLTAHATRWGLGTFTGVIPLNPLGIRLSRGLIAAIMRTLGRTPSGTTVLNVEENGISGEWVLGPGVRRGRAAIYYIHGSAFTICSARTHRSLAARLSLATDLPVFVVDYRLAPEHRFPAAADDVADGFDWLLRQGFTPGDIVVAGDSAGGHLACDLTLRRAVADVEQPSAVILFSPLIDLTFGLARDQERIRRDPAITAAAAARLVGLYTRDAAADDPRLSLDFTPARHLPPFLVQTGGAEMLSADARHLHDELRAHGGDSRLEIWPGMMHVFQALPRLGPEADAALRRVGEFLTDRAADRHAPAPATSAVRIVSDAS</sequence>
<dbReference type="PROSITE" id="PS01174">
    <property type="entry name" value="LIPASE_GDXG_SER"/>
    <property type="match status" value="1"/>
</dbReference>
<dbReference type="InterPro" id="IPR050300">
    <property type="entry name" value="GDXG_lipolytic_enzyme"/>
</dbReference>
<evidence type="ECO:0000313" key="6">
    <source>
        <dbReference type="Proteomes" id="UP000013569"/>
    </source>
</evidence>
<dbReference type="PATRIC" id="fig|1316928.3.peg.1852"/>
<dbReference type="InterPro" id="IPR033140">
    <property type="entry name" value="Lipase_GDXG_put_SER_AS"/>
</dbReference>
<dbReference type="AlphaFoldDB" id="R7YB12"/>
<dbReference type="Proteomes" id="UP000013569">
    <property type="component" value="Unassembled WGS sequence"/>
</dbReference>
<dbReference type="SUPFAM" id="SSF53474">
    <property type="entry name" value="alpha/beta-Hydrolases"/>
    <property type="match status" value="1"/>
</dbReference>
<accession>R7YB12</accession>
<comment type="caution">
    <text evidence="5">The sequence shown here is derived from an EMBL/GenBank/DDBJ whole genome shotgun (WGS) entry which is preliminary data.</text>
</comment>
<dbReference type="RefSeq" id="WP_010842276.1">
    <property type="nucleotide sequence ID" value="NZ_AQPW01000007.1"/>
</dbReference>
<dbReference type="GO" id="GO:0004806">
    <property type="term" value="F:triacylglycerol lipase activity"/>
    <property type="evidence" value="ECO:0007669"/>
    <property type="project" value="TreeGrafter"/>
</dbReference>
<evidence type="ECO:0000256" key="1">
    <source>
        <dbReference type="ARBA" id="ARBA00010515"/>
    </source>
</evidence>
<feature type="domain" description="Alpha/beta hydrolase fold-3" evidence="4">
    <location>
        <begin position="92"/>
        <end position="292"/>
    </location>
</feature>
<evidence type="ECO:0000259" key="4">
    <source>
        <dbReference type="Pfam" id="PF07859"/>
    </source>
</evidence>
<keyword evidence="2" id="KW-0378">Hydrolase</keyword>
<evidence type="ECO:0000313" key="5">
    <source>
        <dbReference type="EMBL" id="EON33196.1"/>
    </source>
</evidence>
<gene>
    <name evidence="5" type="ORF">GTC6_09259</name>
</gene>
<dbReference type="EMBL" id="AQPW01000007">
    <property type="protein sequence ID" value="EON33196.1"/>
    <property type="molecule type" value="Genomic_DNA"/>
</dbReference>
<feature type="active site" evidence="3">
    <location>
        <position position="165"/>
    </location>
</feature>
<dbReference type="PANTHER" id="PTHR48081:SF30">
    <property type="entry name" value="ACETYL-HYDROLASE LIPR-RELATED"/>
    <property type="match status" value="1"/>
</dbReference>
<dbReference type="OrthoDB" id="128186at2"/>
<name>R7YB12_9ACTN</name>
<dbReference type="Gene3D" id="3.40.50.1820">
    <property type="entry name" value="alpha/beta hydrolase"/>
    <property type="match status" value="1"/>
</dbReference>
<protein>
    <submittedName>
        <fullName evidence="5">Esterase /lipase</fullName>
    </submittedName>
</protein>
<dbReference type="InterPro" id="IPR013094">
    <property type="entry name" value="AB_hydrolase_3"/>
</dbReference>
<dbReference type="PANTHER" id="PTHR48081">
    <property type="entry name" value="AB HYDROLASE SUPERFAMILY PROTEIN C4A8.06C"/>
    <property type="match status" value="1"/>
</dbReference>
<reference evidence="5 6" key="1">
    <citation type="journal article" date="2013" name="Genome Announc.">
        <title>Draft Genome Sequence of a Benzothiophene-Desulfurizing Bacterium, Gordona terrae Strain C-6.</title>
        <authorList>
            <person name="Wang W."/>
            <person name="Ma T."/>
            <person name="Ren Y."/>
            <person name="Li G."/>
        </authorList>
    </citation>
    <scope>NUCLEOTIDE SEQUENCE [LARGE SCALE GENOMIC DNA]</scope>
    <source>
        <strain evidence="5 6">C-6</strain>
    </source>
</reference>
<evidence type="ECO:0000256" key="2">
    <source>
        <dbReference type="ARBA" id="ARBA00022801"/>
    </source>
</evidence>
<organism evidence="5 6">
    <name type="scientific">Gordonia terrae C-6</name>
    <dbReference type="NCBI Taxonomy" id="1316928"/>
    <lineage>
        <taxon>Bacteria</taxon>
        <taxon>Bacillati</taxon>
        <taxon>Actinomycetota</taxon>
        <taxon>Actinomycetes</taxon>
        <taxon>Mycobacteriales</taxon>
        <taxon>Gordoniaceae</taxon>
        <taxon>Gordonia</taxon>
    </lineage>
</organism>
<dbReference type="Pfam" id="PF07859">
    <property type="entry name" value="Abhydrolase_3"/>
    <property type="match status" value="1"/>
</dbReference>
<proteinExistence type="inferred from homology"/>
<evidence type="ECO:0000256" key="3">
    <source>
        <dbReference type="PROSITE-ProRule" id="PRU10038"/>
    </source>
</evidence>
<comment type="similarity">
    <text evidence="1">Belongs to the 'GDXG' lipolytic enzyme family.</text>
</comment>
<dbReference type="InterPro" id="IPR029058">
    <property type="entry name" value="AB_hydrolase_fold"/>
</dbReference>